<reference evidence="1 2" key="1">
    <citation type="submission" date="2024-04" db="EMBL/GenBank/DDBJ databases">
        <title>Novel genus in family Flammeovirgaceae.</title>
        <authorList>
            <person name="Nguyen T.H."/>
            <person name="Vuong T.Q."/>
            <person name="Le H."/>
            <person name="Kim S.-G."/>
        </authorList>
    </citation>
    <scope>NUCLEOTIDE SEQUENCE [LARGE SCALE GENOMIC DNA]</scope>
    <source>
        <strain evidence="1 2">JCM 23209</strain>
    </source>
</reference>
<dbReference type="Proteomes" id="UP001403385">
    <property type="component" value="Unassembled WGS sequence"/>
</dbReference>
<sequence>MNFIRHFNAVVEKLSADERLHNTHVSLYFALFALWNRHRFQNPLSVNRSELMTLSKIGSKNTYHKCMKALDAYGYLHYQPSRSALKGSRVYMQEFTNTLKQTQEETGYKNGTSTKYKSGTGLGQVCPTTGTSSGQVLGPYINKKNNTNVKHSLKENLLVSELGRVSSFRPPGEEEVTAFFLEQGQMKREGLKFYHYFQSVGWVVGKAKPMKDWKAAAQHWILQAKQTGRPSYLEVNLDKNYHEPL</sequence>
<proteinExistence type="predicted"/>
<comment type="caution">
    <text evidence="1">The sequence shown here is derived from an EMBL/GenBank/DDBJ whole genome shotgun (WGS) entry which is preliminary data.</text>
</comment>
<organism evidence="1 2">
    <name type="scientific">Rapidithrix thailandica</name>
    <dbReference type="NCBI Taxonomy" id="413964"/>
    <lineage>
        <taxon>Bacteria</taxon>
        <taxon>Pseudomonadati</taxon>
        <taxon>Bacteroidota</taxon>
        <taxon>Cytophagia</taxon>
        <taxon>Cytophagales</taxon>
        <taxon>Flammeovirgaceae</taxon>
        <taxon>Rapidithrix</taxon>
    </lineage>
</organism>
<keyword evidence="2" id="KW-1185">Reference proteome</keyword>
<protein>
    <recommendedName>
        <fullName evidence="3">Transcriptional regulator</fullName>
    </recommendedName>
</protein>
<dbReference type="RefSeq" id="WP_346824617.1">
    <property type="nucleotide sequence ID" value="NZ_JBDKWZ010000028.1"/>
</dbReference>
<evidence type="ECO:0008006" key="3">
    <source>
        <dbReference type="Google" id="ProtNLM"/>
    </source>
</evidence>
<evidence type="ECO:0000313" key="2">
    <source>
        <dbReference type="Proteomes" id="UP001403385"/>
    </source>
</evidence>
<gene>
    <name evidence="1" type="ORF">AAG747_28235</name>
</gene>
<dbReference type="AlphaFoldDB" id="A0AAW9SL30"/>
<name>A0AAW9SL30_9BACT</name>
<evidence type="ECO:0000313" key="1">
    <source>
        <dbReference type="EMBL" id="MEN7551838.1"/>
    </source>
</evidence>
<dbReference type="EMBL" id="JBDKWZ010000028">
    <property type="protein sequence ID" value="MEN7551838.1"/>
    <property type="molecule type" value="Genomic_DNA"/>
</dbReference>
<accession>A0AAW9SL30</accession>